<feature type="transmembrane region" description="Helical" evidence="1">
    <location>
        <begin position="102"/>
        <end position="126"/>
    </location>
</feature>
<keyword evidence="1" id="KW-1133">Transmembrane helix</keyword>
<dbReference type="RefSeq" id="WP_093347863.1">
    <property type="nucleotide sequence ID" value="NZ_FOUY01000024.1"/>
</dbReference>
<accession>A0A1I5CW78</accession>
<feature type="transmembrane region" description="Helical" evidence="1">
    <location>
        <begin position="138"/>
        <end position="159"/>
    </location>
</feature>
<feature type="transmembrane region" description="Helical" evidence="1">
    <location>
        <begin position="180"/>
        <end position="209"/>
    </location>
</feature>
<sequence length="284" mass="30476">MAEIGADDSTAVVSLPALGGADLVRRTRRLVALLATHMAADIVAPGSARTPLRDDPHLHRARTLHVLDPTDHDVGGKIVLGHRIGTIRLLLGMTRANRPWQLTWGLSAALGGSLAGSAFGVLYSSIWMLADSLSEWRIVLACAAAIAIYVVWIVTRHGLWQPSITPARRDDVPTTLRNASTLLTVTMGAVVFFATLFSGVLLACLLFITPDYLATNLGHPCGFGDYLDTALMATVMGLVAGAVGSGLEDEATIRHATYGFRERQRVEALEQQAHEQQAREHGDS</sequence>
<dbReference type="Proteomes" id="UP000199614">
    <property type="component" value="Unassembled WGS sequence"/>
</dbReference>
<dbReference type="STRING" id="260086.SAMN05216207_102448"/>
<gene>
    <name evidence="2" type="ORF">SAMN05216207_102448</name>
</gene>
<dbReference type="EMBL" id="FOUY01000024">
    <property type="protein sequence ID" value="SFN91214.1"/>
    <property type="molecule type" value="Genomic_DNA"/>
</dbReference>
<reference evidence="2 3" key="1">
    <citation type="submission" date="2016-10" db="EMBL/GenBank/DDBJ databases">
        <authorList>
            <person name="de Groot N.N."/>
        </authorList>
    </citation>
    <scope>NUCLEOTIDE SEQUENCE [LARGE SCALE GENOMIC DNA]</scope>
    <source>
        <strain evidence="2 3">CGMCC 4.1877</strain>
    </source>
</reference>
<keyword evidence="1" id="KW-0812">Transmembrane</keyword>
<dbReference type="OrthoDB" id="8477132at2"/>
<evidence type="ECO:0000256" key="1">
    <source>
        <dbReference type="SAM" id="Phobius"/>
    </source>
</evidence>
<evidence type="ECO:0000313" key="2">
    <source>
        <dbReference type="EMBL" id="SFN91214.1"/>
    </source>
</evidence>
<name>A0A1I5CW78_PSUAM</name>
<proteinExistence type="predicted"/>
<feature type="transmembrane region" description="Helical" evidence="1">
    <location>
        <begin position="229"/>
        <end position="247"/>
    </location>
</feature>
<keyword evidence="1" id="KW-0472">Membrane</keyword>
<protein>
    <submittedName>
        <fullName evidence="2">Uncharacterized protein</fullName>
    </submittedName>
</protein>
<organism evidence="2 3">
    <name type="scientific">Pseudonocardia ammonioxydans</name>
    <dbReference type="NCBI Taxonomy" id="260086"/>
    <lineage>
        <taxon>Bacteria</taxon>
        <taxon>Bacillati</taxon>
        <taxon>Actinomycetota</taxon>
        <taxon>Actinomycetes</taxon>
        <taxon>Pseudonocardiales</taxon>
        <taxon>Pseudonocardiaceae</taxon>
        <taxon>Pseudonocardia</taxon>
    </lineage>
</organism>
<keyword evidence="3" id="KW-1185">Reference proteome</keyword>
<evidence type="ECO:0000313" key="3">
    <source>
        <dbReference type="Proteomes" id="UP000199614"/>
    </source>
</evidence>
<dbReference type="AlphaFoldDB" id="A0A1I5CW78"/>